<keyword evidence="6" id="KW-0695">RNA-directed DNA polymerase</keyword>
<dbReference type="Gene3D" id="3.30.420.10">
    <property type="entry name" value="Ribonuclease H-like superfamily/Ribonuclease H"/>
    <property type="match status" value="1"/>
</dbReference>
<keyword evidence="8" id="KW-1133">Transmembrane helix</keyword>
<dbReference type="Gene3D" id="1.10.340.70">
    <property type="match status" value="1"/>
</dbReference>
<keyword evidence="7" id="KW-1015">Disulfide bond</keyword>
<dbReference type="InterPro" id="IPR043502">
    <property type="entry name" value="DNA/RNA_pol_sf"/>
</dbReference>
<dbReference type="Pfam" id="PF00665">
    <property type="entry name" value="rve"/>
    <property type="match status" value="1"/>
</dbReference>
<dbReference type="InterPro" id="IPR001584">
    <property type="entry name" value="Integrase_cat-core"/>
</dbReference>
<evidence type="ECO:0000256" key="4">
    <source>
        <dbReference type="ARBA" id="ARBA00022759"/>
    </source>
</evidence>
<dbReference type="GO" id="GO:0006508">
    <property type="term" value="P:proteolysis"/>
    <property type="evidence" value="ECO:0007669"/>
    <property type="project" value="InterPro"/>
</dbReference>
<keyword evidence="8" id="KW-0812">Transmembrane</keyword>
<dbReference type="EMBL" id="CACVKT020002170">
    <property type="protein sequence ID" value="CAC5375980.1"/>
    <property type="molecule type" value="Genomic_DNA"/>
</dbReference>
<dbReference type="Proteomes" id="UP000507470">
    <property type="component" value="Unassembled WGS sequence"/>
</dbReference>
<protein>
    <submittedName>
        <fullName evidence="11">MRC</fullName>
    </submittedName>
</protein>
<feature type="domain" description="C-type lectin" evidence="9">
    <location>
        <begin position="1075"/>
        <end position="1207"/>
    </location>
</feature>
<dbReference type="InterPro" id="IPR050111">
    <property type="entry name" value="C-type_lectin/snaclec_domain"/>
</dbReference>
<dbReference type="Pfam" id="PF22938">
    <property type="entry name" value="Integrase_p58_C"/>
    <property type="match status" value="1"/>
</dbReference>
<feature type="domain" description="C-type lectin" evidence="9">
    <location>
        <begin position="2071"/>
        <end position="2200"/>
    </location>
</feature>
<dbReference type="OrthoDB" id="6285323at2759"/>
<feature type="domain" description="C-type lectin" evidence="9">
    <location>
        <begin position="1384"/>
        <end position="1501"/>
    </location>
</feature>
<feature type="domain" description="C-type lectin" evidence="9">
    <location>
        <begin position="810"/>
        <end position="919"/>
    </location>
</feature>
<organism evidence="11 12">
    <name type="scientific">Mytilus coruscus</name>
    <name type="common">Sea mussel</name>
    <dbReference type="NCBI Taxonomy" id="42192"/>
    <lineage>
        <taxon>Eukaryota</taxon>
        <taxon>Metazoa</taxon>
        <taxon>Spiralia</taxon>
        <taxon>Lophotrochozoa</taxon>
        <taxon>Mollusca</taxon>
        <taxon>Bivalvia</taxon>
        <taxon>Autobranchia</taxon>
        <taxon>Pteriomorphia</taxon>
        <taxon>Mytilida</taxon>
        <taxon>Mytiloidea</taxon>
        <taxon>Mytilidae</taxon>
        <taxon>Mytilinae</taxon>
        <taxon>Mytilus</taxon>
    </lineage>
</organism>
<feature type="domain" description="C-type lectin" evidence="9">
    <location>
        <begin position="2358"/>
        <end position="2483"/>
    </location>
</feature>
<dbReference type="SUPFAM" id="SSF56436">
    <property type="entry name" value="C-type lectin-like"/>
    <property type="match status" value="12"/>
</dbReference>
<evidence type="ECO:0000256" key="2">
    <source>
        <dbReference type="ARBA" id="ARBA00022695"/>
    </source>
</evidence>
<name>A0A6J8B2H8_MYTCO</name>
<gene>
    <name evidence="11" type="ORF">MCOR_12774</name>
</gene>
<dbReference type="PROSITE" id="PS50041">
    <property type="entry name" value="C_TYPE_LECTIN_2"/>
    <property type="match status" value="12"/>
</dbReference>
<keyword evidence="5" id="KW-0378">Hydrolase</keyword>
<dbReference type="Pfam" id="PF17921">
    <property type="entry name" value="Integrase_H2C2"/>
    <property type="match status" value="1"/>
</dbReference>
<evidence type="ECO:0000313" key="12">
    <source>
        <dbReference type="Proteomes" id="UP000507470"/>
    </source>
</evidence>
<accession>A0A6J8B2H8</accession>
<dbReference type="GO" id="GO:0015074">
    <property type="term" value="P:DNA integration"/>
    <property type="evidence" value="ECO:0007669"/>
    <property type="project" value="InterPro"/>
</dbReference>
<dbReference type="InterPro" id="IPR016187">
    <property type="entry name" value="CTDL_fold"/>
</dbReference>
<dbReference type="GO" id="GO:0004519">
    <property type="term" value="F:endonuclease activity"/>
    <property type="evidence" value="ECO:0007669"/>
    <property type="project" value="UniProtKB-KW"/>
</dbReference>
<dbReference type="PROSITE" id="PS00615">
    <property type="entry name" value="C_TYPE_LECTIN_1"/>
    <property type="match status" value="7"/>
</dbReference>
<evidence type="ECO:0000256" key="1">
    <source>
        <dbReference type="ARBA" id="ARBA00022679"/>
    </source>
</evidence>
<dbReference type="Gene3D" id="2.40.70.10">
    <property type="entry name" value="Acid Proteases"/>
    <property type="match status" value="1"/>
</dbReference>
<feature type="transmembrane region" description="Helical" evidence="8">
    <location>
        <begin position="2540"/>
        <end position="2563"/>
    </location>
</feature>
<evidence type="ECO:0000256" key="5">
    <source>
        <dbReference type="ARBA" id="ARBA00022801"/>
    </source>
</evidence>
<keyword evidence="12" id="KW-1185">Reference proteome</keyword>
<dbReference type="FunFam" id="1.10.340.70:FF:000001">
    <property type="entry name" value="Retrovirus-related Pol polyprotein from transposon gypsy-like Protein"/>
    <property type="match status" value="1"/>
</dbReference>
<dbReference type="FunFam" id="3.30.420.10:FF:000032">
    <property type="entry name" value="Retrovirus-related Pol polyprotein from transposon 297-like Protein"/>
    <property type="match status" value="1"/>
</dbReference>
<dbReference type="Pfam" id="PF00059">
    <property type="entry name" value="Lectin_C"/>
    <property type="match status" value="12"/>
</dbReference>
<dbReference type="SUPFAM" id="SSF56672">
    <property type="entry name" value="DNA/RNA polymerases"/>
    <property type="match status" value="1"/>
</dbReference>
<dbReference type="SMART" id="SM00034">
    <property type="entry name" value="CLECT"/>
    <property type="match status" value="12"/>
</dbReference>
<feature type="domain" description="C-type lectin" evidence="9">
    <location>
        <begin position="1918"/>
        <end position="2040"/>
    </location>
</feature>
<feature type="domain" description="C-type lectin" evidence="9">
    <location>
        <begin position="1233"/>
        <end position="1352"/>
    </location>
</feature>
<reference evidence="11 12" key="1">
    <citation type="submission" date="2020-06" db="EMBL/GenBank/DDBJ databases">
        <authorList>
            <person name="Li R."/>
            <person name="Bekaert M."/>
        </authorList>
    </citation>
    <scope>NUCLEOTIDE SEQUENCE [LARGE SCALE GENOMIC DNA]</scope>
    <source>
        <strain evidence="12">wild</strain>
    </source>
</reference>
<dbReference type="Gene3D" id="3.10.10.10">
    <property type="entry name" value="HIV Type 1 Reverse Transcriptase, subunit A, domain 1"/>
    <property type="match status" value="1"/>
</dbReference>
<feature type="domain" description="C-type lectin" evidence="9">
    <location>
        <begin position="2223"/>
        <end position="2333"/>
    </location>
</feature>
<dbReference type="PROSITE" id="PS00141">
    <property type="entry name" value="ASP_PROTEASE"/>
    <property type="match status" value="1"/>
</dbReference>
<dbReference type="CDD" id="cd00303">
    <property type="entry name" value="retropepsin_like"/>
    <property type="match status" value="1"/>
</dbReference>
<keyword evidence="8" id="KW-0472">Membrane</keyword>
<dbReference type="GO" id="GO:0003964">
    <property type="term" value="F:RNA-directed DNA polymerase activity"/>
    <property type="evidence" value="ECO:0007669"/>
    <property type="project" value="UniProtKB-KW"/>
</dbReference>
<dbReference type="InterPro" id="IPR001304">
    <property type="entry name" value="C-type_lectin-like"/>
</dbReference>
<feature type="domain" description="C-type lectin" evidence="9">
    <location>
        <begin position="937"/>
        <end position="1062"/>
    </location>
</feature>
<keyword evidence="2" id="KW-0548">Nucleotidyltransferase</keyword>
<feature type="domain" description="Integrase catalytic" evidence="10">
    <location>
        <begin position="492"/>
        <end position="651"/>
    </location>
</feature>
<evidence type="ECO:0000259" key="9">
    <source>
        <dbReference type="PROSITE" id="PS50041"/>
    </source>
</evidence>
<evidence type="ECO:0000256" key="3">
    <source>
        <dbReference type="ARBA" id="ARBA00022722"/>
    </source>
</evidence>
<sequence length="2630" mass="296604">MNPPNVCGNRNFGNSSVATSVLNDVDISTEKSCLAKVSSDVVKENEMNPPEVSGNRNFGNSSVATSVLNDVVISDVVKENVISCELNPKFCVAKIRGLVNEKSVLMLVDTGSTVSIVNDCFVNRRDVSEVNNVCITSASGDKIEIIGKANVEFNIGNKCDFVYNVYVASNFSYQCIIGLDILCDFSCNVDLGNNCIVINNEESINFECLEDMQLSDRDNLQYDSMNGIDIVESIDENTNTFNIDEGLEKSELEKLEILLQKYKSIFAFADNQLGNTTLMEHSIDIGESKPIYQRPFRIPFSERNVIDNKIKVLCDQGIIRKSKNACDTGLGIVLAQQGPEGERAIAYASRTLKPNEQKRFKFVCNNKLFGKRELPDQSSKARETVILSENYELDNSGILYHLFTPGSRKRRQCLRRQLTIPRCLIDEILYACHDDATAGHLSLNKMYTKIQDRFYWKGMYSDVEFWCKSCVDCATKKTPKHRPKAPLNPLPAVSGPFDRVAVDVLGPFPPTYNSNKYILIFSDYLTRWPDAIPVPNADATTTAKVFIEEVVCRHGAPRQLLSDNGKNFRSNLVKEICKLMNTKKTFTTAYHPETDGLVERFNGTLTAMLSMYVSGHQRDWDTFIPFVLFAYRTSLHESIQETPFFLMHGRDSVLPVEAAMCPPTITYTSSDDYKSEMVTRLQEAFTLAKDNLQAAQRKQKEQYDLKSDVINYAIGDKIWVFNPSTKPGLSTKLLHNWHGPYVIIDKLSDVNYKIQMCDSKKSEQTVHVNRIKQFVDPDDRPIIDGEDIVPNINPIENVSSQKCPLYWRQNGDSCYRISYTNPKSWSNAEAWCNTQTSDLVKIEDSAERAWLLRWVKGLKQSTHTRVRFWTGLQGNVWTDGSNRDSSVGYIKYMPNSCGVLDGNVFINTNCQDMNGYICERHIGIPLKCNTDHQWQSFNNYCYKVYSNMSLPWNVAQKTCDNEGGNLFTVDSTAEEGIIEDFTIALKKNFWIGVRSYIQGSSYTWLTVPSNTSLSSSLTYWKQQPSLQRSQYNATCVAVTYNSGSKTGWQPMACNILQNFICKKPEGTCQPGWVAHQNRCFQFNTQYLLSWQQADQFCKSQGGRQVSIYGTTVTNFLNSYLDELRGAGLDSFWIGATDRNTSTFTWTNGSTAVFKNWHHAEIIYQNWNSNPPLNTLNRQDCVYINTNDIKGTWKTTPDCGSQKAFICTVKFNQPVLTVTTPQPNLQCDDLWTLNSGNCFQFNNTKKSWLLARQSCQSQGGDLATVDTNSVHSFISSRIAKVHDDYWIGLNDRAQNNVYSWIQSNSQSNFFKWCPHEPLDYGRDENCVMYRYIGSSNICWNDKGCLTSLKYICQKPPKSIQFGPVATTSAVSFSVNCGPGWEERPLSQYCYSFHQDQLSWLDARDVCNNMGGDLASVHSDDEETYIKSRISPFNCMAVWLGGNDNHQEGGWQWSDGSPFNKVNWVPGAPNDKTHIENCIIVYVSQKNGWNDWKCNARNGFVCKKPYGTITTPTPRPTPRVPAFNTSIYFKGGSIWIGISDRIVENSFVWDDGTPVMYTNWEAGEPNNWMKLNEDCGAVWLEHGGWLDMTCNTPSQGYVCKKAVKVVDTTGQSPFLQGCSNPSRGIGYGASCYAFRDSHFDQPRTWQAAQDSCKKQFGGNLATVNDRFVQAFLASFLDTRKDLFWVGLSDLQTPNTYRWIQGQNVVFTFWSNSHTGNERGTCTAMRTTHPIGAWESRPCSEIHNYICESPRTGFTRPPTTLAPITPCPVGWTAFQDWCYKVYNTKKTWLIAREYCVNIGADLLSLHSEQEAVFVRDTLSVSNSYSFWIGLNDFLKESSFRWSDNSAYDFTKWNPNEPNNYNGREDCVQITNKYRWNDLPCFSQLQFICKINKGTRLKTTLKPQIPVTASASLCGSGNWYSFSGYCYMPAPDSGRDSAKTWYDAQNYCNANGGGLADIHSKAENDFVFSLVRVGSKEQTWLGLNELQQPGKYEWSAGRNVLDYINWASHEPNNAFGGERCVIIEAVDGYWKDDNCNNRYGFVCKKPYHGTGTVTPKRPVPIKGGCSNTAFVPSPYGNKCFYVSKGLLLKTWDQALQYCASFGAGFQLAAISNVVEQAFLTSLVEGLTENVWIGFNSRKSYRNFMWQDNSQTTYTNWNGGEPNGDWRFRNDPTKGENCVEMYVKGSTAGTWNDKPCITPRNVICEAKKVAGQPTPILQGNCKSGYISRGTSCYRFVKSPGQTWQNAARTCIKEGGVLVSVNSVYENSYIESQMGPDVDYWIGLSKNKNTFSWQRSWPMLFTNWGFGEPSNSPTDTCVKAKNGLWNASDCFTSTGYVCEINSAEPPLTTPAPQGHCRHSDDILWGDFCYYFSPFNYKPWPSSRYICTTRIMDLVSITSAEELNFVWTVMLNFRNRQNQHSQKNMWIGLNKGLSSGFQWVDSSAFSFSNWLPGEPSDPMNATNDECVEMLRSDATWNDLPCTIPLAFVCKGKAVLDTPIPTVVPTQSPLISGSVLPVTYKPGGTGTQAPVKQTGSKNKNTSGLSSGGIAAIVIVMLLVVAAGTVFGIIYWKKGNPITFLRNRSDGQVNKLYDQQEDDFQKLSTMKPVFSKRHKYKGYIPNIKETHCNYICFLVKENA</sequence>
<dbReference type="SUPFAM" id="SSF53098">
    <property type="entry name" value="Ribonuclease H-like"/>
    <property type="match status" value="1"/>
</dbReference>
<proteinExistence type="predicted"/>
<dbReference type="InterPro" id="IPR036397">
    <property type="entry name" value="RNaseH_sf"/>
</dbReference>
<evidence type="ECO:0000256" key="6">
    <source>
        <dbReference type="ARBA" id="ARBA00022918"/>
    </source>
</evidence>
<evidence type="ECO:0000256" key="7">
    <source>
        <dbReference type="ARBA" id="ARBA00023157"/>
    </source>
</evidence>
<dbReference type="GO" id="GO:0003676">
    <property type="term" value="F:nucleic acid binding"/>
    <property type="evidence" value="ECO:0007669"/>
    <property type="project" value="InterPro"/>
</dbReference>
<dbReference type="GO" id="GO:0004190">
    <property type="term" value="F:aspartic-type endopeptidase activity"/>
    <property type="evidence" value="ECO:0007669"/>
    <property type="project" value="InterPro"/>
</dbReference>
<keyword evidence="4" id="KW-0255">Endonuclease</keyword>
<feature type="domain" description="C-type lectin" evidence="9">
    <location>
        <begin position="1625"/>
        <end position="1745"/>
    </location>
</feature>
<feature type="domain" description="C-type lectin" evidence="9">
    <location>
        <begin position="1771"/>
        <end position="1886"/>
    </location>
</feature>
<evidence type="ECO:0000313" key="11">
    <source>
        <dbReference type="EMBL" id="CAC5375980.1"/>
    </source>
</evidence>
<evidence type="ECO:0000256" key="8">
    <source>
        <dbReference type="SAM" id="Phobius"/>
    </source>
</evidence>
<dbReference type="PROSITE" id="PS50994">
    <property type="entry name" value="INTEGRASE"/>
    <property type="match status" value="1"/>
</dbReference>
<dbReference type="InterPro" id="IPR016186">
    <property type="entry name" value="C-type_lectin-like/link_sf"/>
</dbReference>
<dbReference type="PANTHER" id="PTHR22803">
    <property type="entry name" value="MANNOSE, PHOSPHOLIPASE, LECTIN RECEPTOR RELATED"/>
    <property type="match status" value="1"/>
</dbReference>
<keyword evidence="3" id="KW-0540">Nuclease</keyword>
<dbReference type="InterPro" id="IPR054465">
    <property type="entry name" value="Integrase_p58-like_C"/>
</dbReference>
<feature type="domain" description="C-type lectin" evidence="9">
    <location>
        <begin position="1532"/>
        <end position="1589"/>
    </location>
</feature>
<dbReference type="InterPro" id="IPR041588">
    <property type="entry name" value="Integrase_H2C2"/>
</dbReference>
<evidence type="ECO:0000259" key="10">
    <source>
        <dbReference type="PROSITE" id="PS50994"/>
    </source>
</evidence>
<dbReference type="InterPro" id="IPR001969">
    <property type="entry name" value="Aspartic_peptidase_AS"/>
</dbReference>
<dbReference type="InterPro" id="IPR012337">
    <property type="entry name" value="RNaseH-like_sf"/>
</dbReference>
<dbReference type="SUPFAM" id="SSF50630">
    <property type="entry name" value="Acid proteases"/>
    <property type="match status" value="1"/>
</dbReference>
<dbReference type="InterPro" id="IPR021109">
    <property type="entry name" value="Peptidase_aspartic_dom_sf"/>
</dbReference>
<dbReference type="CDD" id="cd00037">
    <property type="entry name" value="CLECT"/>
    <property type="match status" value="10"/>
</dbReference>
<dbReference type="InterPro" id="IPR018378">
    <property type="entry name" value="C-type_lectin_CS"/>
</dbReference>
<keyword evidence="1" id="KW-0808">Transferase</keyword>
<dbReference type="Gene3D" id="3.10.100.10">
    <property type="entry name" value="Mannose-Binding Protein A, subunit A"/>
    <property type="match status" value="12"/>
</dbReference>